<dbReference type="Pfam" id="PF24878">
    <property type="entry name" value="YkcB_C"/>
    <property type="match status" value="1"/>
</dbReference>
<name>A0A918IBR1_9ACTN</name>
<reference evidence="3" key="1">
    <citation type="journal article" date="2014" name="Int. J. Syst. Evol. Microbiol.">
        <title>Complete genome sequence of Corynebacterium casei LMG S-19264T (=DSM 44701T), isolated from a smear-ripened cheese.</title>
        <authorList>
            <consortium name="US DOE Joint Genome Institute (JGI-PGF)"/>
            <person name="Walter F."/>
            <person name="Albersmeier A."/>
            <person name="Kalinowski J."/>
            <person name="Ruckert C."/>
        </authorList>
    </citation>
    <scope>NUCLEOTIDE SEQUENCE</scope>
    <source>
        <strain evidence="3">JCM 4369</strain>
    </source>
</reference>
<feature type="region of interest" description="Disordered" evidence="1">
    <location>
        <begin position="171"/>
        <end position="199"/>
    </location>
</feature>
<dbReference type="EMBL" id="BMTD01000007">
    <property type="protein sequence ID" value="GGU98216.1"/>
    <property type="molecule type" value="Genomic_DNA"/>
</dbReference>
<feature type="compositionally biased region" description="Gly residues" evidence="1">
    <location>
        <begin position="136"/>
        <end position="146"/>
    </location>
</feature>
<gene>
    <name evidence="3" type="ORF">GCM10010260_38010</name>
</gene>
<dbReference type="Proteomes" id="UP000618795">
    <property type="component" value="Unassembled WGS sequence"/>
</dbReference>
<evidence type="ECO:0000256" key="1">
    <source>
        <dbReference type="SAM" id="MobiDB-lite"/>
    </source>
</evidence>
<dbReference type="AlphaFoldDB" id="A0A918IBR1"/>
<dbReference type="InterPro" id="IPR056785">
    <property type="entry name" value="YkcA/B-like_C"/>
</dbReference>
<evidence type="ECO:0000313" key="3">
    <source>
        <dbReference type="EMBL" id="GGU98216.1"/>
    </source>
</evidence>
<feature type="compositionally biased region" description="Low complexity" evidence="1">
    <location>
        <begin position="147"/>
        <end position="158"/>
    </location>
</feature>
<keyword evidence="4" id="KW-1185">Reference proteome</keyword>
<comment type="caution">
    <text evidence="3">The sequence shown here is derived from an EMBL/GenBank/DDBJ whole genome shotgun (WGS) entry which is preliminary data.</text>
</comment>
<evidence type="ECO:0000259" key="2">
    <source>
        <dbReference type="Pfam" id="PF24878"/>
    </source>
</evidence>
<feature type="domain" description="Putative mannosyltransferase YkcA/B-like C-terminal" evidence="2">
    <location>
        <begin position="69"/>
        <end position="163"/>
    </location>
</feature>
<sequence length="199" mass="20055">MLGPSYRDSGMGAVGPSGTNHGHGPVTSAAGRTGRVSWGDGTQRNRTTGLGATGFGAHGELTDDQRKSLAYVSAHRGTADDDFAASDRSGAAPYILATGARVLPLGGFTGQAPFPSTAQFRRLVGSGRLTYGVLGGTRRGTGGAPGATGASTATGQTTAWVESSCRPIPAATYGVPTSTTGPGDARAPEQTLYQCRPGR</sequence>
<feature type="compositionally biased region" description="Polar residues" evidence="1">
    <location>
        <begin position="40"/>
        <end position="50"/>
    </location>
</feature>
<feature type="region of interest" description="Disordered" evidence="1">
    <location>
        <begin position="136"/>
        <end position="158"/>
    </location>
</feature>
<accession>A0A918IBR1</accession>
<evidence type="ECO:0000313" key="4">
    <source>
        <dbReference type="Proteomes" id="UP000618795"/>
    </source>
</evidence>
<proteinExistence type="predicted"/>
<feature type="region of interest" description="Disordered" evidence="1">
    <location>
        <begin position="1"/>
        <end position="59"/>
    </location>
</feature>
<organism evidence="3 4">
    <name type="scientific">Streptomyces filipinensis</name>
    <dbReference type="NCBI Taxonomy" id="66887"/>
    <lineage>
        <taxon>Bacteria</taxon>
        <taxon>Bacillati</taxon>
        <taxon>Actinomycetota</taxon>
        <taxon>Actinomycetes</taxon>
        <taxon>Kitasatosporales</taxon>
        <taxon>Streptomycetaceae</taxon>
        <taxon>Streptomyces</taxon>
    </lineage>
</organism>
<reference evidence="3" key="2">
    <citation type="submission" date="2020-09" db="EMBL/GenBank/DDBJ databases">
        <authorList>
            <person name="Sun Q."/>
            <person name="Ohkuma M."/>
        </authorList>
    </citation>
    <scope>NUCLEOTIDE SEQUENCE</scope>
    <source>
        <strain evidence="3">JCM 4369</strain>
    </source>
</reference>
<protein>
    <recommendedName>
        <fullName evidence="2">Putative mannosyltransferase YkcA/B-like C-terminal domain-containing protein</fullName>
    </recommendedName>
</protein>